<sequence>MSAPVDHLEERLLDSGELLEDILPSAITLAMMLRHRTMANWLRIEFDGYAPEASLPPYRVDLPGHIVARSPQYGWIPAPVDDSQKGEFGHINLDEGIKALEKTCLNCKKGDGKRIALPPEQLKTLQSQINLSAELAINVSRDTYCRLLKTIRAAIYLWTVEVKAHGLGGERNSYSTEERKQVEGLDHPEQFWHKAMAELDSLPVPDVRESGFFERLFGRTA</sequence>
<organism evidence="2 3">
    <name type="scientific">Marinobacter profundi</name>
    <dbReference type="NCBI Taxonomy" id="2666256"/>
    <lineage>
        <taxon>Bacteria</taxon>
        <taxon>Pseudomonadati</taxon>
        <taxon>Pseudomonadota</taxon>
        <taxon>Gammaproteobacteria</taxon>
        <taxon>Pseudomonadales</taxon>
        <taxon>Marinobacteraceae</taxon>
        <taxon>Marinobacter</taxon>
    </lineage>
</organism>
<evidence type="ECO:0000313" key="3">
    <source>
        <dbReference type="Proteomes" id="UP000231409"/>
    </source>
</evidence>
<dbReference type="InterPro" id="IPR041304">
    <property type="entry name" value="AbiTii"/>
</dbReference>
<dbReference type="AlphaFoldDB" id="A0A2G1UM53"/>
<reference evidence="2 3" key="1">
    <citation type="submission" date="2017-09" db="EMBL/GenBank/DDBJ databases">
        <title>The draft genome sequences of Marinobacter sp. PWS21.</title>
        <authorList>
            <person name="Cao J."/>
        </authorList>
    </citation>
    <scope>NUCLEOTIDE SEQUENCE [LARGE SCALE GENOMIC DNA]</scope>
    <source>
        <strain evidence="2 3">PWS21</strain>
    </source>
</reference>
<dbReference type="Pfam" id="PF18864">
    <property type="entry name" value="AbiTii"/>
    <property type="match status" value="1"/>
</dbReference>
<dbReference type="Proteomes" id="UP000231409">
    <property type="component" value="Unassembled WGS sequence"/>
</dbReference>
<name>A0A2G1UM53_9GAMM</name>
<comment type="caution">
    <text evidence="2">The sequence shown here is derived from an EMBL/GenBank/DDBJ whole genome shotgun (WGS) entry which is preliminary data.</text>
</comment>
<accession>A0A2G1UM53</accession>
<dbReference type="RefSeq" id="WP_099614132.1">
    <property type="nucleotide sequence ID" value="NZ_KZ319369.1"/>
</dbReference>
<feature type="domain" description="AbiTii" evidence="1">
    <location>
        <begin position="6"/>
        <end position="182"/>
    </location>
</feature>
<dbReference type="EMBL" id="NTFH01000006">
    <property type="protein sequence ID" value="PHQ15558.1"/>
    <property type="molecule type" value="Genomic_DNA"/>
</dbReference>
<protein>
    <recommendedName>
        <fullName evidence="1">AbiTii domain-containing protein</fullName>
    </recommendedName>
</protein>
<proteinExistence type="predicted"/>
<keyword evidence="3" id="KW-1185">Reference proteome</keyword>
<evidence type="ECO:0000313" key="2">
    <source>
        <dbReference type="EMBL" id="PHQ15558.1"/>
    </source>
</evidence>
<gene>
    <name evidence="2" type="ORF">CLH61_07780</name>
</gene>
<evidence type="ECO:0000259" key="1">
    <source>
        <dbReference type="Pfam" id="PF18864"/>
    </source>
</evidence>